<feature type="transmembrane region" description="Helical" evidence="1">
    <location>
        <begin position="182"/>
        <end position="202"/>
    </location>
</feature>
<proteinExistence type="predicted"/>
<protein>
    <submittedName>
        <fullName evidence="2">Uncharacterized protein</fullName>
    </submittedName>
</protein>
<sequence length="220" mass="24795">MFVKGGDCYLSHKMYIRLNNFLYIFNLRQGCILIAVHQIALSSFILIILLVGISHVGEMLSMLHNDMEDDAERRGFYEVAYGDTLTFHEGDVLSTNNQRRFAKAQHLASGECFYEVAYGDTITFHEGDVLSTNNQRRFAKAQHLASVTVIVLYTSTILTSIYLMCCISLLHGAVQYKREYVVPWICAACVAAVLLVAACVAADNYPTLINFFNGHTIYPW</sequence>
<feature type="transmembrane region" description="Helical" evidence="1">
    <location>
        <begin position="144"/>
        <end position="170"/>
    </location>
</feature>
<keyword evidence="1" id="KW-1133">Transmembrane helix</keyword>
<organism evidence="2 3">
    <name type="scientific">Operophtera brumata</name>
    <name type="common">Winter moth</name>
    <name type="synonym">Phalaena brumata</name>
    <dbReference type="NCBI Taxonomy" id="104452"/>
    <lineage>
        <taxon>Eukaryota</taxon>
        <taxon>Metazoa</taxon>
        <taxon>Ecdysozoa</taxon>
        <taxon>Arthropoda</taxon>
        <taxon>Hexapoda</taxon>
        <taxon>Insecta</taxon>
        <taxon>Pterygota</taxon>
        <taxon>Neoptera</taxon>
        <taxon>Endopterygota</taxon>
        <taxon>Lepidoptera</taxon>
        <taxon>Glossata</taxon>
        <taxon>Ditrysia</taxon>
        <taxon>Geometroidea</taxon>
        <taxon>Geometridae</taxon>
        <taxon>Larentiinae</taxon>
        <taxon>Operophtera</taxon>
    </lineage>
</organism>
<keyword evidence="1" id="KW-0472">Membrane</keyword>
<evidence type="ECO:0000313" key="3">
    <source>
        <dbReference type="Proteomes" id="UP000037510"/>
    </source>
</evidence>
<dbReference type="Proteomes" id="UP000037510">
    <property type="component" value="Unassembled WGS sequence"/>
</dbReference>
<name>A0A0L7KTY7_OPEBR</name>
<accession>A0A0L7KTY7</accession>
<evidence type="ECO:0000313" key="2">
    <source>
        <dbReference type="EMBL" id="KOB66733.1"/>
    </source>
</evidence>
<keyword evidence="3" id="KW-1185">Reference proteome</keyword>
<dbReference type="AlphaFoldDB" id="A0A0L7KTY7"/>
<gene>
    <name evidence="2" type="ORF">OBRU01_20829</name>
</gene>
<feature type="transmembrane region" description="Helical" evidence="1">
    <location>
        <begin position="32"/>
        <end position="53"/>
    </location>
</feature>
<evidence type="ECO:0000256" key="1">
    <source>
        <dbReference type="SAM" id="Phobius"/>
    </source>
</evidence>
<dbReference type="EMBL" id="JTDY01005699">
    <property type="protein sequence ID" value="KOB66733.1"/>
    <property type="molecule type" value="Genomic_DNA"/>
</dbReference>
<comment type="caution">
    <text evidence="2">The sequence shown here is derived from an EMBL/GenBank/DDBJ whole genome shotgun (WGS) entry which is preliminary data.</text>
</comment>
<keyword evidence="1" id="KW-0812">Transmembrane</keyword>
<reference evidence="2 3" key="1">
    <citation type="journal article" date="2015" name="Genome Biol. Evol.">
        <title>The genome of winter moth (Operophtera brumata) provides a genomic perspective on sexual dimorphism and phenology.</title>
        <authorList>
            <person name="Derks M.F."/>
            <person name="Smit S."/>
            <person name="Salis L."/>
            <person name="Schijlen E."/>
            <person name="Bossers A."/>
            <person name="Mateman C."/>
            <person name="Pijl A.S."/>
            <person name="de Ridder D."/>
            <person name="Groenen M.A."/>
            <person name="Visser M.E."/>
            <person name="Megens H.J."/>
        </authorList>
    </citation>
    <scope>NUCLEOTIDE SEQUENCE [LARGE SCALE GENOMIC DNA]</scope>
    <source>
        <strain evidence="2">WM2013NL</strain>
        <tissue evidence="2">Head and thorax</tissue>
    </source>
</reference>